<dbReference type="InterPro" id="IPR000719">
    <property type="entry name" value="Prot_kinase_dom"/>
</dbReference>
<organism evidence="26 27">
    <name type="scientific">Cucurbita moschata</name>
    <name type="common">Winter crookneck squash</name>
    <name type="synonym">Cucurbita pepo var. moschata</name>
    <dbReference type="NCBI Taxonomy" id="3662"/>
    <lineage>
        <taxon>Eukaryota</taxon>
        <taxon>Viridiplantae</taxon>
        <taxon>Streptophyta</taxon>
        <taxon>Embryophyta</taxon>
        <taxon>Tracheophyta</taxon>
        <taxon>Spermatophyta</taxon>
        <taxon>Magnoliopsida</taxon>
        <taxon>eudicotyledons</taxon>
        <taxon>Gunneridae</taxon>
        <taxon>Pentapetalae</taxon>
        <taxon>rosids</taxon>
        <taxon>fabids</taxon>
        <taxon>Cucurbitales</taxon>
        <taxon>Cucurbitaceae</taxon>
        <taxon>Cucurbiteae</taxon>
        <taxon>Cucurbita</taxon>
    </lineage>
</organism>
<feature type="signal peptide" evidence="22">
    <location>
        <begin position="1"/>
        <end position="20"/>
    </location>
</feature>
<keyword evidence="14" id="KW-0675">Receptor</keyword>
<dbReference type="PANTHER" id="PTHR47976">
    <property type="entry name" value="G-TYPE LECTIN S-RECEPTOR-LIKE SERINE/THREONINE-PROTEIN KINASE SD2-5"/>
    <property type="match status" value="1"/>
</dbReference>
<dbReference type="InterPro" id="IPR001480">
    <property type="entry name" value="Bulb-type_lectin_dom"/>
</dbReference>
<name>A0A6J1GV65_CUCMO</name>
<dbReference type="GO" id="GO:0030246">
    <property type="term" value="F:carbohydrate binding"/>
    <property type="evidence" value="ECO:0007669"/>
    <property type="project" value="UniProtKB-KW"/>
</dbReference>
<keyword evidence="13" id="KW-1015">Disulfide bond</keyword>
<keyword evidence="11 21" id="KW-1133">Transmembrane helix</keyword>
<keyword evidence="6 22" id="KW-0732">Signal</keyword>
<evidence type="ECO:0000256" key="12">
    <source>
        <dbReference type="ARBA" id="ARBA00023136"/>
    </source>
</evidence>
<evidence type="ECO:0000256" key="19">
    <source>
        <dbReference type="PROSITE-ProRule" id="PRU00076"/>
    </source>
</evidence>
<dbReference type="InterPro" id="IPR011009">
    <property type="entry name" value="Kinase-like_dom_sf"/>
</dbReference>
<dbReference type="Pfam" id="PF00954">
    <property type="entry name" value="S_locus_glycop"/>
    <property type="match status" value="1"/>
</dbReference>
<feature type="binding site" evidence="20">
    <location>
        <position position="528"/>
    </location>
    <ligand>
        <name>ATP</name>
        <dbReference type="ChEBI" id="CHEBI:30616"/>
    </ligand>
</feature>
<dbReference type="GO" id="GO:0004674">
    <property type="term" value="F:protein serine/threonine kinase activity"/>
    <property type="evidence" value="ECO:0007669"/>
    <property type="project" value="UniProtKB-KW"/>
</dbReference>
<evidence type="ECO:0000256" key="4">
    <source>
        <dbReference type="ARBA" id="ARBA00022679"/>
    </source>
</evidence>
<keyword evidence="7" id="KW-0430">Lectin</keyword>
<evidence type="ECO:0000256" key="8">
    <source>
        <dbReference type="ARBA" id="ARBA00022741"/>
    </source>
</evidence>
<dbReference type="InterPro" id="IPR008271">
    <property type="entry name" value="Ser/Thr_kinase_AS"/>
</dbReference>
<feature type="chain" id="PRO_5027117334" description="Receptor-like serine/threonine-protein kinase" evidence="22">
    <location>
        <begin position="21"/>
        <end position="808"/>
    </location>
</feature>
<evidence type="ECO:0000256" key="9">
    <source>
        <dbReference type="ARBA" id="ARBA00022777"/>
    </source>
</evidence>
<dbReference type="PANTHER" id="PTHR47976:SF64">
    <property type="entry name" value="RECEPTOR-LIKE SERINE_THREONINE-PROTEIN KINASE"/>
    <property type="match status" value="1"/>
</dbReference>
<dbReference type="GeneID" id="111457760"/>
<dbReference type="FunFam" id="1.10.510.10:FF:000237">
    <property type="entry name" value="G-type lectin S-receptor-like serine/threonine-protein kinase"/>
    <property type="match status" value="1"/>
</dbReference>
<dbReference type="EC" id="2.7.11.1" evidence="18"/>
<comment type="subcellular location">
    <subcellularLocation>
        <location evidence="1">Membrane</location>
        <topology evidence="1">Single-pass type I membrane protein</topology>
    </subcellularLocation>
</comment>
<dbReference type="GO" id="GO:0005524">
    <property type="term" value="F:ATP binding"/>
    <property type="evidence" value="ECO:0007669"/>
    <property type="project" value="UniProtKB-UniRule"/>
</dbReference>
<dbReference type="FunFam" id="3.30.200.20:FF:000059">
    <property type="entry name" value="S-receptor-like serine/threonine-protein kinase"/>
    <property type="match status" value="1"/>
</dbReference>
<dbReference type="InterPro" id="IPR051343">
    <property type="entry name" value="G-type_lectin_kinases/EP1-like"/>
</dbReference>
<feature type="transmembrane region" description="Helical" evidence="21">
    <location>
        <begin position="442"/>
        <end position="464"/>
    </location>
</feature>
<keyword evidence="9 18" id="KW-0418">Kinase</keyword>
<dbReference type="GO" id="GO:0016020">
    <property type="term" value="C:membrane"/>
    <property type="evidence" value="ECO:0007669"/>
    <property type="project" value="UniProtKB-SubCell"/>
</dbReference>
<evidence type="ECO:0000259" key="25">
    <source>
        <dbReference type="PROSITE" id="PS50927"/>
    </source>
</evidence>
<evidence type="ECO:0000256" key="21">
    <source>
        <dbReference type="SAM" id="Phobius"/>
    </source>
</evidence>
<feature type="domain" description="Protein kinase" evidence="23">
    <location>
        <begin position="497"/>
        <end position="786"/>
    </location>
</feature>
<dbReference type="InterPro" id="IPR017441">
    <property type="entry name" value="Protein_kinase_ATP_BS"/>
</dbReference>
<keyword evidence="15" id="KW-0325">Glycoprotein</keyword>
<keyword evidence="12 21" id="KW-0472">Membrane</keyword>
<dbReference type="PROSITE" id="PS50927">
    <property type="entry name" value="BULB_LECTIN"/>
    <property type="match status" value="1"/>
</dbReference>
<evidence type="ECO:0000256" key="1">
    <source>
        <dbReference type="ARBA" id="ARBA00004479"/>
    </source>
</evidence>
<evidence type="ECO:0000256" key="20">
    <source>
        <dbReference type="PROSITE-ProRule" id="PRU10141"/>
    </source>
</evidence>
<gene>
    <name evidence="27" type="primary">LOC111457760</name>
</gene>
<evidence type="ECO:0000256" key="7">
    <source>
        <dbReference type="ARBA" id="ARBA00022734"/>
    </source>
</evidence>
<keyword evidence="2 18" id="KW-0723">Serine/threonine-protein kinase</keyword>
<evidence type="ECO:0000256" key="17">
    <source>
        <dbReference type="ARBA" id="ARBA00048679"/>
    </source>
</evidence>
<dbReference type="PIRSF" id="PIRSF000641">
    <property type="entry name" value="SRK"/>
    <property type="match status" value="1"/>
</dbReference>
<dbReference type="SMART" id="SM00220">
    <property type="entry name" value="S_TKc"/>
    <property type="match status" value="1"/>
</dbReference>
<dbReference type="Gene3D" id="2.90.10.10">
    <property type="entry name" value="Bulb-type lectin domain"/>
    <property type="match status" value="2"/>
</dbReference>
<comment type="similarity">
    <text evidence="18">Belongs to the protein kinase superfamily. Ser/Thr protein kinase family.</text>
</comment>
<evidence type="ECO:0000256" key="16">
    <source>
        <dbReference type="ARBA" id="ARBA00047899"/>
    </source>
</evidence>
<evidence type="ECO:0000256" key="5">
    <source>
        <dbReference type="ARBA" id="ARBA00022692"/>
    </source>
</evidence>
<evidence type="ECO:0000256" key="3">
    <source>
        <dbReference type="ARBA" id="ARBA00022536"/>
    </source>
</evidence>
<reference evidence="27" key="1">
    <citation type="submission" date="2025-08" db="UniProtKB">
        <authorList>
            <consortium name="RefSeq"/>
        </authorList>
    </citation>
    <scope>IDENTIFICATION</scope>
    <source>
        <tissue evidence="27">Young leaves</tissue>
    </source>
</reference>
<dbReference type="InterPro" id="IPR036426">
    <property type="entry name" value="Bulb-type_lectin_dom_sf"/>
</dbReference>
<comment type="catalytic activity">
    <reaction evidence="17 18">
        <text>L-seryl-[protein] + ATP = O-phospho-L-seryl-[protein] + ADP + H(+)</text>
        <dbReference type="Rhea" id="RHEA:17989"/>
        <dbReference type="Rhea" id="RHEA-COMP:9863"/>
        <dbReference type="Rhea" id="RHEA-COMP:11604"/>
        <dbReference type="ChEBI" id="CHEBI:15378"/>
        <dbReference type="ChEBI" id="CHEBI:29999"/>
        <dbReference type="ChEBI" id="CHEBI:30616"/>
        <dbReference type="ChEBI" id="CHEBI:83421"/>
        <dbReference type="ChEBI" id="CHEBI:456216"/>
        <dbReference type="EC" id="2.7.11.1"/>
    </reaction>
</comment>
<keyword evidence="5 21" id="KW-0812">Transmembrane</keyword>
<dbReference type="PROSITE" id="PS00108">
    <property type="entry name" value="PROTEIN_KINASE_ST"/>
    <property type="match status" value="1"/>
</dbReference>
<dbReference type="KEGG" id="cmos:111457760"/>
<dbReference type="GO" id="GO:0048544">
    <property type="term" value="P:recognition of pollen"/>
    <property type="evidence" value="ECO:0007669"/>
    <property type="project" value="InterPro"/>
</dbReference>
<dbReference type="SMART" id="SM00108">
    <property type="entry name" value="B_lectin"/>
    <property type="match status" value="1"/>
</dbReference>
<evidence type="ECO:0000256" key="11">
    <source>
        <dbReference type="ARBA" id="ARBA00022989"/>
    </source>
</evidence>
<dbReference type="PROSITE" id="PS50026">
    <property type="entry name" value="EGF_3"/>
    <property type="match status" value="1"/>
</dbReference>
<feature type="domain" description="EGF-like" evidence="24">
    <location>
        <begin position="278"/>
        <end position="316"/>
    </location>
</feature>
<keyword evidence="4 18" id="KW-0808">Transferase</keyword>
<evidence type="ECO:0000259" key="23">
    <source>
        <dbReference type="PROSITE" id="PS50011"/>
    </source>
</evidence>
<dbReference type="PROSITE" id="PS50011">
    <property type="entry name" value="PROTEIN_KINASE_DOM"/>
    <property type="match status" value="1"/>
</dbReference>
<keyword evidence="26" id="KW-1185">Reference proteome</keyword>
<evidence type="ECO:0000313" key="26">
    <source>
        <dbReference type="Proteomes" id="UP000504609"/>
    </source>
</evidence>
<evidence type="ECO:0000256" key="2">
    <source>
        <dbReference type="ARBA" id="ARBA00022527"/>
    </source>
</evidence>
<sequence length="808" mass="89368">MANILMLLSFLLMNFHECLAQTGSAISPGSSITAGSTHSWVSPLGDFAFGFYHLSNDLYLAGIWFDKIPEKILVWSANRDNPAPLDSVVQLNNTGHFEILSPTGSIIPSTFTEQKTPASSGQMQDDGNLVLKNANPEAVWQSFDWPTDTLLPGQVLGVDKKMFSARTSSDFSTGNFMLQMQSDGNLVLSNYLFSNIGYWFTIATEVANTVLMFNNSASMFLTNGTSPIGQIFRNLTVNDQAPIKDYYHRATIGVHGDFRQYIHHKTDRNEWKKIWGAMSDPCLVNTVCGLNGLCISSDNDTVTCDCLPGFVHLDPTDAMKGCRPKTVDNYRSEDYGKTFEIQVINDVDIDFPPGAGQFSVLATTNDVDVEGCKQAILGDRYAMAATLNGRTCLSKRTPLMNARNTSNTKGLRTLIKVPSGNSPMGLNNKPKDKSKYRKFLEIGNIIAGVLAFCFGVVALFSHPITGRLLRRKQRSSASAIGINFREFTYQELDDATDGFHRILGRGSSGKVFSGDLHIDGVEVEIAVKLLDKMHERTENEFVTELTIIGRTYHKNLVRLLGYCIEKENQFLLVYELMPRGALSGFLFGSGENPNWAQRVEIALGIARGLAYLHEGCETQIIHCDVKPQNVLLDANYTTKIADFGISKLLMKDQTRTNTEARGTFGYMAPEWLRGAPVTAKVDVFSYGVMLLEIICRRRNVELDRVEEESEEEDLVLSNWVLSCAAAGKLETVVGDEPETLRDLDRFERMAMVGLWCIHPDASQRPSMKKVTQMLEGTDDVGTPPQLLRATTSSSAALLLSTGSIPLSE</sequence>
<comment type="catalytic activity">
    <reaction evidence="16 18">
        <text>L-threonyl-[protein] + ATP = O-phospho-L-threonyl-[protein] + ADP + H(+)</text>
        <dbReference type="Rhea" id="RHEA:46608"/>
        <dbReference type="Rhea" id="RHEA-COMP:11060"/>
        <dbReference type="Rhea" id="RHEA-COMP:11605"/>
        <dbReference type="ChEBI" id="CHEBI:15378"/>
        <dbReference type="ChEBI" id="CHEBI:30013"/>
        <dbReference type="ChEBI" id="CHEBI:30616"/>
        <dbReference type="ChEBI" id="CHEBI:61977"/>
        <dbReference type="ChEBI" id="CHEBI:456216"/>
        <dbReference type="EC" id="2.7.11.1"/>
    </reaction>
</comment>
<dbReference type="CDD" id="cd00028">
    <property type="entry name" value="B_lectin"/>
    <property type="match status" value="1"/>
</dbReference>
<feature type="domain" description="Bulb-type lectin" evidence="25">
    <location>
        <begin position="23"/>
        <end position="144"/>
    </location>
</feature>
<dbReference type="InterPro" id="IPR000742">
    <property type="entry name" value="EGF"/>
</dbReference>
<dbReference type="InterPro" id="IPR000858">
    <property type="entry name" value="S_locus_glycoprot_dom"/>
</dbReference>
<keyword evidence="3 19" id="KW-0245">EGF-like domain</keyword>
<evidence type="ECO:0000256" key="10">
    <source>
        <dbReference type="ARBA" id="ARBA00022840"/>
    </source>
</evidence>
<evidence type="ECO:0000256" key="15">
    <source>
        <dbReference type="ARBA" id="ARBA00023180"/>
    </source>
</evidence>
<evidence type="ECO:0000256" key="22">
    <source>
        <dbReference type="SAM" id="SignalP"/>
    </source>
</evidence>
<evidence type="ECO:0000256" key="13">
    <source>
        <dbReference type="ARBA" id="ARBA00023157"/>
    </source>
</evidence>
<dbReference type="SUPFAM" id="SSF56112">
    <property type="entry name" value="Protein kinase-like (PK-like)"/>
    <property type="match status" value="1"/>
</dbReference>
<evidence type="ECO:0000259" key="24">
    <source>
        <dbReference type="PROSITE" id="PS50026"/>
    </source>
</evidence>
<evidence type="ECO:0000256" key="18">
    <source>
        <dbReference type="PIRNR" id="PIRNR000641"/>
    </source>
</evidence>
<comment type="caution">
    <text evidence="19">Lacks conserved residue(s) required for the propagation of feature annotation.</text>
</comment>
<dbReference type="AlphaFoldDB" id="A0A6J1GV65"/>
<proteinExistence type="inferred from homology"/>
<protein>
    <recommendedName>
        <fullName evidence="18">Receptor-like serine/threonine-protein kinase</fullName>
        <ecNumber evidence="18">2.7.11.1</ecNumber>
    </recommendedName>
</protein>
<keyword evidence="8 18" id="KW-0547">Nucleotide-binding</keyword>
<dbReference type="RefSeq" id="XP_022955921.1">
    <property type="nucleotide sequence ID" value="XM_023100153.1"/>
</dbReference>
<dbReference type="InterPro" id="IPR024171">
    <property type="entry name" value="SRK-like_kinase"/>
</dbReference>
<dbReference type="Pfam" id="PF07714">
    <property type="entry name" value="PK_Tyr_Ser-Thr"/>
    <property type="match status" value="1"/>
</dbReference>
<evidence type="ECO:0000256" key="6">
    <source>
        <dbReference type="ARBA" id="ARBA00022729"/>
    </source>
</evidence>
<dbReference type="Gene3D" id="3.30.200.20">
    <property type="entry name" value="Phosphorylase Kinase, domain 1"/>
    <property type="match status" value="1"/>
</dbReference>
<dbReference type="Gene3D" id="1.10.510.10">
    <property type="entry name" value="Transferase(Phosphotransferase) domain 1"/>
    <property type="match status" value="1"/>
</dbReference>
<dbReference type="CDD" id="cd00054">
    <property type="entry name" value="EGF_CA"/>
    <property type="match status" value="1"/>
</dbReference>
<evidence type="ECO:0000313" key="27">
    <source>
        <dbReference type="RefSeq" id="XP_022955921.1"/>
    </source>
</evidence>
<accession>A0A6J1GV65</accession>
<evidence type="ECO:0000256" key="14">
    <source>
        <dbReference type="ARBA" id="ARBA00023170"/>
    </source>
</evidence>
<dbReference type="Pfam" id="PF01453">
    <property type="entry name" value="B_lectin"/>
    <property type="match status" value="1"/>
</dbReference>
<dbReference type="PROSITE" id="PS00107">
    <property type="entry name" value="PROTEIN_KINASE_ATP"/>
    <property type="match status" value="1"/>
</dbReference>
<dbReference type="Proteomes" id="UP000504609">
    <property type="component" value="Unplaced"/>
</dbReference>
<dbReference type="SUPFAM" id="SSF51110">
    <property type="entry name" value="alpha-D-mannose-specific plant lectins"/>
    <property type="match status" value="2"/>
</dbReference>
<dbReference type="InterPro" id="IPR001245">
    <property type="entry name" value="Ser-Thr/Tyr_kinase_cat_dom"/>
</dbReference>
<keyword evidence="10 18" id="KW-0067">ATP-binding</keyword>